<accession>A0A067RNE9</accession>
<name>A0A067RNE9_ZOONE</name>
<evidence type="ECO:0000313" key="3">
    <source>
        <dbReference type="Proteomes" id="UP000027135"/>
    </source>
</evidence>
<dbReference type="InParanoid" id="A0A067RNE9"/>
<keyword evidence="3" id="KW-1185">Reference proteome</keyword>
<dbReference type="OMA" id="DMKIVDF"/>
<dbReference type="PANTHER" id="PTHR11012:SF55">
    <property type="entry name" value="BHLH DOMAIN-CONTAINING PROTEIN"/>
    <property type="match status" value="1"/>
</dbReference>
<protein>
    <recommendedName>
        <fullName evidence="1">CHK kinase-like domain-containing protein</fullName>
    </recommendedName>
</protein>
<feature type="domain" description="CHK kinase-like" evidence="1">
    <location>
        <begin position="142"/>
        <end position="334"/>
    </location>
</feature>
<dbReference type="InterPro" id="IPR015897">
    <property type="entry name" value="CHK_kinase-like"/>
</dbReference>
<dbReference type="eggNOG" id="ENOG502SM2X">
    <property type="taxonomic scope" value="Eukaryota"/>
</dbReference>
<dbReference type="Pfam" id="PF02958">
    <property type="entry name" value="EcKL"/>
    <property type="match status" value="1"/>
</dbReference>
<proteinExistence type="predicted"/>
<dbReference type="AlphaFoldDB" id="A0A067RNE9"/>
<dbReference type="InterPro" id="IPR011009">
    <property type="entry name" value="Kinase-like_dom_sf"/>
</dbReference>
<evidence type="ECO:0000313" key="2">
    <source>
        <dbReference type="EMBL" id="KDR21244.1"/>
    </source>
</evidence>
<dbReference type="OrthoDB" id="191037at2759"/>
<reference evidence="2 3" key="1">
    <citation type="journal article" date="2014" name="Nat. Commun.">
        <title>Molecular traces of alternative social organization in a termite genome.</title>
        <authorList>
            <person name="Terrapon N."/>
            <person name="Li C."/>
            <person name="Robertson H.M."/>
            <person name="Ji L."/>
            <person name="Meng X."/>
            <person name="Booth W."/>
            <person name="Chen Z."/>
            <person name="Childers C.P."/>
            <person name="Glastad K.M."/>
            <person name="Gokhale K."/>
            <person name="Gowin J."/>
            <person name="Gronenberg W."/>
            <person name="Hermansen R.A."/>
            <person name="Hu H."/>
            <person name="Hunt B.G."/>
            <person name="Huylmans A.K."/>
            <person name="Khalil S.M."/>
            <person name="Mitchell R.D."/>
            <person name="Munoz-Torres M.C."/>
            <person name="Mustard J.A."/>
            <person name="Pan H."/>
            <person name="Reese J.T."/>
            <person name="Scharf M.E."/>
            <person name="Sun F."/>
            <person name="Vogel H."/>
            <person name="Xiao J."/>
            <person name="Yang W."/>
            <person name="Yang Z."/>
            <person name="Yang Z."/>
            <person name="Zhou J."/>
            <person name="Zhu J."/>
            <person name="Brent C.S."/>
            <person name="Elsik C.G."/>
            <person name="Goodisman M.A."/>
            <person name="Liberles D.A."/>
            <person name="Roe R.M."/>
            <person name="Vargo E.L."/>
            <person name="Vilcinskas A."/>
            <person name="Wang J."/>
            <person name="Bornberg-Bauer E."/>
            <person name="Korb J."/>
            <person name="Zhang G."/>
            <person name="Liebig J."/>
        </authorList>
    </citation>
    <scope>NUCLEOTIDE SEQUENCE [LARGE SCALE GENOMIC DNA]</scope>
    <source>
        <tissue evidence="2">Whole organism</tissue>
    </source>
</reference>
<dbReference type="STRING" id="136037.A0A067RNE9"/>
<dbReference type="SMART" id="SM00587">
    <property type="entry name" value="CHK"/>
    <property type="match status" value="1"/>
</dbReference>
<sequence>MDLFVREVRKEDLEILLCQQLGQDVKLDSYKVRTLTQPGDNYNSTMLAVDVVFQQHSKTPHTRSLVAKLLPPTKFLCEVINIDVTFRKEVNAYALVFPEFYRLQRGREIPESEILDVFPKLYGARINRNGDRNEKADETAILLLENLKISGYETGDRRNGLNLKHMELGVSQLARFHAVSVALKIQKPRLFKETVLRACESFKIASQVDETGLPKWISSTMKYVKEIPQCEPYLKKIESSLIQFVKKELSPKEPFAAFIHNDLWVNNIMFQYKKGETETPTGIKFVDFQLTQFSSPAKDLIFFIYSSATLDVIDSHYDDFVLLYHREFIKCLTRLGCDIDPFSFLKLQEEINVFGSSEFAHILMMLKFICADQKQVPELSSNQIEELLEVNTGGDIYVNKVIHLVEDFMHKGWL</sequence>
<dbReference type="SUPFAM" id="SSF56112">
    <property type="entry name" value="Protein kinase-like (PK-like)"/>
    <property type="match status" value="1"/>
</dbReference>
<dbReference type="Proteomes" id="UP000027135">
    <property type="component" value="Unassembled WGS sequence"/>
</dbReference>
<dbReference type="EMBL" id="KK852566">
    <property type="protein sequence ID" value="KDR21244.1"/>
    <property type="molecule type" value="Genomic_DNA"/>
</dbReference>
<evidence type="ECO:0000259" key="1">
    <source>
        <dbReference type="SMART" id="SM00587"/>
    </source>
</evidence>
<dbReference type="Gene3D" id="3.90.1200.10">
    <property type="match status" value="1"/>
</dbReference>
<gene>
    <name evidence="2" type="ORF">L798_04035</name>
</gene>
<dbReference type="PANTHER" id="PTHR11012">
    <property type="entry name" value="PROTEIN KINASE-LIKE DOMAIN-CONTAINING"/>
    <property type="match status" value="1"/>
</dbReference>
<dbReference type="InterPro" id="IPR004119">
    <property type="entry name" value="EcKL"/>
</dbReference>
<organism evidence="2 3">
    <name type="scientific">Zootermopsis nevadensis</name>
    <name type="common">Dampwood termite</name>
    <dbReference type="NCBI Taxonomy" id="136037"/>
    <lineage>
        <taxon>Eukaryota</taxon>
        <taxon>Metazoa</taxon>
        <taxon>Ecdysozoa</taxon>
        <taxon>Arthropoda</taxon>
        <taxon>Hexapoda</taxon>
        <taxon>Insecta</taxon>
        <taxon>Pterygota</taxon>
        <taxon>Neoptera</taxon>
        <taxon>Polyneoptera</taxon>
        <taxon>Dictyoptera</taxon>
        <taxon>Blattodea</taxon>
        <taxon>Blattoidea</taxon>
        <taxon>Termitoidae</taxon>
        <taxon>Termopsidae</taxon>
        <taxon>Zootermopsis</taxon>
    </lineage>
</organism>